<evidence type="ECO:0000313" key="3">
    <source>
        <dbReference type="Proteomes" id="UP000016933"/>
    </source>
</evidence>
<dbReference type="HOGENOM" id="CLU_921414_0_0_1"/>
<protein>
    <recommendedName>
        <fullName evidence="1">PLL-like beta propeller domain-containing protein</fullName>
    </recommendedName>
</protein>
<dbReference type="OrthoDB" id="3635662at2759"/>
<gene>
    <name evidence="2" type="ORF">DOTSEDRAFT_71909</name>
</gene>
<evidence type="ECO:0000259" key="1">
    <source>
        <dbReference type="Pfam" id="PF26607"/>
    </source>
</evidence>
<dbReference type="eggNOG" id="ENOG502S0DV">
    <property type="taxonomic scope" value="Eukaryota"/>
</dbReference>
<evidence type="ECO:0000313" key="2">
    <source>
        <dbReference type="EMBL" id="EME44227.1"/>
    </source>
</evidence>
<keyword evidence="3" id="KW-1185">Reference proteome</keyword>
<dbReference type="EMBL" id="KB446539">
    <property type="protein sequence ID" value="EME44227.1"/>
    <property type="molecule type" value="Genomic_DNA"/>
</dbReference>
<reference evidence="3" key="1">
    <citation type="journal article" date="2012" name="PLoS Genet.">
        <title>The genomes of the fungal plant pathogens Cladosporium fulvum and Dothistroma septosporum reveal adaptation to different hosts and lifestyles but also signatures of common ancestry.</title>
        <authorList>
            <person name="de Wit P.J.G.M."/>
            <person name="van der Burgt A."/>
            <person name="Oekmen B."/>
            <person name="Stergiopoulos I."/>
            <person name="Abd-Elsalam K.A."/>
            <person name="Aerts A.L."/>
            <person name="Bahkali A.H."/>
            <person name="Beenen H.G."/>
            <person name="Chettri P."/>
            <person name="Cox M.P."/>
            <person name="Datema E."/>
            <person name="de Vries R.P."/>
            <person name="Dhillon B."/>
            <person name="Ganley A.R."/>
            <person name="Griffiths S.A."/>
            <person name="Guo Y."/>
            <person name="Hamelin R.C."/>
            <person name="Henrissat B."/>
            <person name="Kabir M.S."/>
            <person name="Jashni M.K."/>
            <person name="Kema G."/>
            <person name="Klaubauf S."/>
            <person name="Lapidus A."/>
            <person name="Levasseur A."/>
            <person name="Lindquist E."/>
            <person name="Mehrabi R."/>
            <person name="Ohm R.A."/>
            <person name="Owen T.J."/>
            <person name="Salamov A."/>
            <person name="Schwelm A."/>
            <person name="Schijlen E."/>
            <person name="Sun H."/>
            <person name="van den Burg H.A."/>
            <person name="van Ham R.C.H.J."/>
            <person name="Zhang S."/>
            <person name="Goodwin S.B."/>
            <person name="Grigoriev I.V."/>
            <person name="Collemare J."/>
            <person name="Bradshaw R.E."/>
        </authorList>
    </citation>
    <scope>NUCLEOTIDE SEQUENCE [LARGE SCALE GENOMIC DNA]</scope>
    <source>
        <strain evidence="3">NZE10 / CBS 128990</strain>
    </source>
</reference>
<accession>N1PL56</accession>
<dbReference type="Gene3D" id="2.120.10.70">
    <property type="entry name" value="Fucose-specific lectin"/>
    <property type="match status" value="1"/>
</dbReference>
<sequence>MECFPTYIGTITTISGWTGTICQRTEALSISQDHPPQQAGGTGRIDVVSRDEDGKYLHLYYNSNDEGGEWTGWEDHWNSPKEFSTDPVIIAPEEGHFDVFGRLSNGTIAHLYWNGEEYSGWTLLDWKAPEHGWGLSSSLTASTWKNGSWDLWTLDAEGSLWHTFWRGAPVNEFFAWENITDRQQFNVTPNVVHWSAGHTDISGVENGTFYHKSWDGSGWTKWNAFGEGFASLPEVVSWGEGQYAVFGIDGDGLLWGAMYVDGYWKDWEKLEDVTPGDEQQVRPGRAVDSGGQYVLEGYKQGL</sequence>
<dbReference type="OMA" id="GDNALWH"/>
<name>N1PL56_DOTSN</name>
<dbReference type="SUPFAM" id="SSF89372">
    <property type="entry name" value="Fucose-specific lectin"/>
    <property type="match status" value="1"/>
</dbReference>
<dbReference type="AlphaFoldDB" id="N1PL56"/>
<dbReference type="InterPro" id="IPR058502">
    <property type="entry name" value="PLL-like_beta-prop"/>
</dbReference>
<proteinExistence type="predicted"/>
<reference evidence="2 3" key="2">
    <citation type="journal article" date="2012" name="PLoS Pathog.">
        <title>Diverse lifestyles and strategies of plant pathogenesis encoded in the genomes of eighteen Dothideomycetes fungi.</title>
        <authorList>
            <person name="Ohm R.A."/>
            <person name="Feau N."/>
            <person name="Henrissat B."/>
            <person name="Schoch C.L."/>
            <person name="Horwitz B.A."/>
            <person name="Barry K.W."/>
            <person name="Condon B.J."/>
            <person name="Copeland A.C."/>
            <person name="Dhillon B."/>
            <person name="Glaser F."/>
            <person name="Hesse C.N."/>
            <person name="Kosti I."/>
            <person name="LaButti K."/>
            <person name="Lindquist E.A."/>
            <person name="Lucas S."/>
            <person name="Salamov A.A."/>
            <person name="Bradshaw R.E."/>
            <person name="Ciuffetti L."/>
            <person name="Hamelin R.C."/>
            <person name="Kema G.H.J."/>
            <person name="Lawrence C."/>
            <person name="Scott J.A."/>
            <person name="Spatafora J.W."/>
            <person name="Turgeon B.G."/>
            <person name="de Wit P.J.G.M."/>
            <person name="Zhong S."/>
            <person name="Goodwin S.B."/>
            <person name="Grigoriev I.V."/>
        </authorList>
    </citation>
    <scope>NUCLEOTIDE SEQUENCE [LARGE SCALE GENOMIC DNA]</scope>
    <source>
        <strain evidence="3">NZE10 / CBS 128990</strain>
    </source>
</reference>
<organism evidence="2 3">
    <name type="scientific">Dothistroma septosporum (strain NZE10 / CBS 128990)</name>
    <name type="common">Red band needle blight fungus</name>
    <name type="synonym">Mycosphaerella pini</name>
    <dbReference type="NCBI Taxonomy" id="675120"/>
    <lineage>
        <taxon>Eukaryota</taxon>
        <taxon>Fungi</taxon>
        <taxon>Dikarya</taxon>
        <taxon>Ascomycota</taxon>
        <taxon>Pezizomycotina</taxon>
        <taxon>Dothideomycetes</taxon>
        <taxon>Dothideomycetidae</taxon>
        <taxon>Mycosphaerellales</taxon>
        <taxon>Mycosphaerellaceae</taxon>
        <taxon>Dothistroma</taxon>
    </lineage>
</organism>
<feature type="domain" description="PLL-like beta propeller" evidence="1">
    <location>
        <begin position="35"/>
        <end position="200"/>
    </location>
</feature>
<dbReference type="Pfam" id="PF26607">
    <property type="entry name" value="DUF8189"/>
    <property type="match status" value="1"/>
</dbReference>
<dbReference type="Proteomes" id="UP000016933">
    <property type="component" value="Unassembled WGS sequence"/>
</dbReference>
<dbReference type="STRING" id="675120.N1PL56"/>